<dbReference type="SMART" id="SM00327">
    <property type="entry name" value="VWA"/>
    <property type="match status" value="1"/>
</dbReference>
<dbReference type="InterPro" id="IPR036465">
    <property type="entry name" value="vWFA_dom_sf"/>
</dbReference>
<name>A6NS47_9FIRM</name>
<dbReference type="Gene3D" id="3.40.50.410">
    <property type="entry name" value="von Willebrand factor, type A domain"/>
    <property type="match status" value="1"/>
</dbReference>
<dbReference type="AlphaFoldDB" id="A6NS47"/>
<keyword evidence="1" id="KW-0472">Membrane</keyword>
<evidence type="ECO:0000259" key="2">
    <source>
        <dbReference type="PROSITE" id="PS50234"/>
    </source>
</evidence>
<feature type="transmembrane region" description="Helical" evidence="1">
    <location>
        <begin position="644"/>
        <end position="665"/>
    </location>
</feature>
<accession>A6NS47</accession>
<dbReference type="InterPro" id="IPR002035">
    <property type="entry name" value="VWF_A"/>
</dbReference>
<dbReference type="EMBL" id="AAXG02000007">
    <property type="protein sequence ID" value="EDN01086.1"/>
    <property type="molecule type" value="Genomic_DNA"/>
</dbReference>
<sequence>MRFMESHSFCRQAGVMGRVTGLCNRERGSEGIVTAAGEKYENSIFSQGAVTIGLCLCFFRQRAKHKALETRKRNTKEEHNMKKRGMMRLGLTALAAALCLVWSGLGWGTASAEAAESSAVQPYNIVLLIDKSGSMNATDPERLAVSAAGMFVNSLYNESLMDQATGAGGPRSRVGVISFSADAQTETIPVELTSEAEVSFVAGEIDAITYDKVNTGATDLGRAVLSGTEMLRGAQDGVRKDMIILFTDGYTDALTPEGMERSSAMMAEGLEAARQLGCEIYVVGLNYQGRINDQGRGEIWNIANSTQSGGGLLLPDSNDTGAASRVNYLITDSRQEVSDFYNAIFGMMMGSTGTDIPPTGTQGPGPEGWTYYNVDLTSPGIFCANIYIISDGDIGGLGLWDPSGSQVDLNGDSVRLVRGNGYALMTIMAPVQGTWILGTEGQVGYDVTLVPVTGITLEMESNIQGGTAALSVAVCYMDQPQDEAFYTALTGASCTVTPEAGGEGQTVSLTYSQEEGVLTGAFTVPAPGRYVVQAAVTAAQMTRTTTQTLEFTMGGEPIQVSVGHKASVDVNLAERFLTGWDNVSLTVEGVTWEPEERLDITPGEGGVITIKGLKTGDASFTVHAVDSLGQVWDIPGTVEVTFSLLVWLPLILVVLAALIAAALVLRQRTLRLPGDFTVTCACGDGYSVETIAPPRGSSFSLYTLVMNSLDPGSGSQGMQRIVQAVKEARGELSSGHNRIRIATRASGRSKYRTYRLGRDSRALGGEVFRDDESGLTIEVEWIPLED</sequence>
<dbReference type="CDD" id="cd00198">
    <property type="entry name" value="vWFA"/>
    <property type="match status" value="1"/>
</dbReference>
<protein>
    <submittedName>
        <fullName evidence="3">von Willebrand factor type A domain protein</fullName>
    </submittedName>
</protein>
<dbReference type="STRING" id="411467.BACCAP_01027"/>
<organism evidence="3 4">
    <name type="scientific">Pseudoflavonifractor capillosus ATCC 29799</name>
    <dbReference type="NCBI Taxonomy" id="411467"/>
    <lineage>
        <taxon>Bacteria</taxon>
        <taxon>Bacillati</taxon>
        <taxon>Bacillota</taxon>
        <taxon>Clostridia</taxon>
        <taxon>Eubacteriales</taxon>
        <taxon>Oscillospiraceae</taxon>
        <taxon>Pseudoflavonifractor</taxon>
    </lineage>
</organism>
<comment type="caution">
    <text evidence="3">The sequence shown here is derived from an EMBL/GenBank/DDBJ whole genome shotgun (WGS) entry which is preliminary data.</text>
</comment>
<feature type="domain" description="VWFA" evidence="2">
    <location>
        <begin position="124"/>
        <end position="344"/>
    </location>
</feature>
<dbReference type="eggNOG" id="COG2304">
    <property type="taxonomic scope" value="Bacteria"/>
</dbReference>
<dbReference type="Pfam" id="PF13519">
    <property type="entry name" value="VWA_2"/>
    <property type="match status" value="1"/>
</dbReference>
<evidence type="ECO:0000313" key="3">
    <source>
        <dbReference type="EMBL" id="EDN01086.1"/>
    </source>
</evidence>
<dbReference type="SUPFAM" id="SSF53300">
    <property type="entry name" value="vWA-like"/>
    <property type="match status" value="1"/>
</dbReference>
<dbReference type="PROSITE" id="PS50234">
    <property type="entry name" value="VWFA"/>
    <property type="match status" value="1"/>
</dbReference>
<feature type="transmembrane region" description="Helical" evidence="1">
    <location>
        <begin position="89"/>
        <end position="108"/>
    </location>
</feature>
<evidence type="ECO:0000313" key="4">
    <source>
        <dbReference type="Proteomes" id="UP000003639"/>
    </source>
</evidence>
<keyword evidence="1" id="KW-1133">Transmembrane helix</keyword>
<reference evidence="3 4" key="2">
    <citation type="submission" date="2007-06" db="EMBL/GenBank/DDBJ databases">
        <title>Draft genome sequence of Pseudoflavonifractor capillosus ATCC 29799.</title>
        <authorList>
            <person name="Sudarsanam P."/>
            <person name="Ley R."/>
            <person name="Guruge J."/>
            <person name="Turnbaugh P.J."/>
            <person name="Mahowald M."/>
            <person name="Liep D."/>
            <person name="Gordon J."/>
        </authorList>
    </citation>
    <scope>NUCLEOTIDE SEQUENCE [LARGE SCALE GENOMIC DNA]</scope>
    <source>
        <strain evidence="3 4">ATCC 29799</strain>
    </source>
</reference>
<keyword evidence="1" id="KW-0812">Transmembrane</keyword>
<evidence type="ECO:0000256" key="1">
    <source>
        <dbReference type="SAM" id="Phobius"/>
    </source>
</evidence>
<proteinExistence type="predicted"/>
<keyword evidence="4" id="KW-1185">Reference proteome</keyword>
<reference evidence="3 4" key="1">
    <citation type="submission" date="2007-04" db="EMBL/GenBank/DDBJ databases">
        <authorList>
            <person name="Fulton L."/>
            <person name="Clifton S."/>
            <person name="Fulton B."/>
            <person name="Xu J."/>
            <person name="Minx P."/>
            <person name="Pepin K.H."/>
            <person name="Johnson M."/>
            <person name="Thiruvilangam P."/>
            <person name="Bhonagiri V."/>
            <person name="Nash W.E."/>
            <person name="Mardis E.R."/>
            <person name="Wilson R.K."/>
        </authorList>
    </citation>
    <scope>NUCLEOTIDE SEQUENCE [LARGE SCALE GENOMIC DNA]</scope>
    <source>
        <strain evidence="3 4">ATCC 29799</strain>
    </source>
</reference>
<dbReference type="Proteomes" id="UP000003639">
    <property type="component" value="Unassembled WGS sequence"/>
</dbReference>
<gene>
    <name evidence="3" type="ORF">BACCAP_01027</name>
</gene>